<dbReference type="GO" id="GO:0003918">
    <property type="term" value="F:DNA topoisomerase type II (double strand cut, ATP-hydrolyzing) activity"/>
    <property type="evidence" value="ECO:0007669"/>
    <property type="project" value="UniProtKB-EC"/>
</dbReference>
<evidence type="ECO:0000256" key="1">
    <source>
        <dbReference type="ARBA" id="ARBA00000185"/>
    </source>
</evidence>
<evidence type="ECO:0000259" key="9">
    <source>
        <dbReference type="Pfam" id="PF16898"/>
    </source>
</evidence>
<evidence type="ECO:0000256" key="5">
    <source>
        <dbReference type="ARBA" id="ARBA00022840"/>
    </source>
</evidence>
<keyword evidence="11" id="KW-1185">Reference proteome</keyword>
<protein>
    <recommendedName>
        <fullName evidence="3">DNA topoisomerase (ATP-hydrolyzing)</fullName>
        <ecNumber evidence="3">5.6.2.2</ecNumber>
    </recommendedName>
</protein>
<dbReference type="PRINTS" id="PR00418">
    <property type="entry name" value="TPI2FAMILY"/>
</dbReference>
<dbReference type="InterPro" id="IPR013760">
    <property type="entry name" value="Topo_IIA-like_dom_sf"/>
</dbReference>
<dbReference type="Gene3D" id="3.40.50.670">
    <property type="match status" value="1"/>
</dbReference>
<comment type="cofactor">
    <cofactor evidence="2">
        <name>Mg(2+)</name>
        <dbReference type="ChEBI" id="CHEBI:18420"/>
    </cofactor>
</comment>
<feature type="domain" description="C-terminal associated" evidence="9">
    <location>
        <begin position="157"/>
        <end position="219"/>
    </location>
</feature>
<gene>
    <name evidence="10" type="ORF">BT96DRAFT_915115</name>
</gene>
<dbReference type="EC" id="5.6.2.2" evidence="3"/>
<keyword evidence="6" id="KW-0799">Topoisomerase</keyword>
<name>A0A6A4I7V6_9AGAR</name>
<organism evidence="10 11">
    <name type="scientific">Gymnopus androsaceus JB14</name>
    <dbReference type="NCBI Taxonomy" id="1447944"/>
    <lineage>
        <taxon>Eukaryota</taxon>
        <taxon>Fungi</taxon>
        <taxon>Dikarya</taxon>
        <taxon>Basidiomycota</taxon>
        <taxon>Agaricomycotina</taxon>
        <taxon>Agaricomycetes</taxon>
        <taxon>Agaricomycetidae</taxon>
        <taxon>Agaricales</taxon>
        <taxon>Marasmiineae</taxon>
        <taxon>Omphalotaceae</taxon>
        <taxon>Gymnopus</taxon>
    </lineage>
</organism>
<dbReference type="Gene3D" id="3.30.1490.30">
    <property type="match status" value="1"/>
</dbReference>
<dbReference type="AlphaFoldDB" id="A0A6A4I7V6"/>
<evidence type="ECO:0000313" key="10">
    <source>
        <dbReference type="EMBL" id="KAE9406661.1"/>
    </source>
</evidence>
<evidence type="ECO:0000256" key="6">
    <source>
        <dbReference type="ARBA" id="ARBA00023029"/>
    </source>
</evidence>
<reference evidence="10" key="1">
    <citation type="journal article" date="2019" name="Environ. Microbiol.">
        <title>Fungal ecological strategies reflected in gene transcription - a case study of two litter decomposers.</title>
        <authorList>
            <person name="Barbi F."/>
            <person name="Kohler A."/>
            <person name="Barry K."/>
            <person name="Baskaran P."/>
            <person name="Daum C."/>
            <person name="Fauchery L."/>
            <person name="Ihrmark K."/>
            <person name="Kuo A."/>
            <person name="LaButti K."/>
            <person name="Lipzen A."/>
            <person name="Morin E."/>
            <person name="Grigoriev I.V."/>
            <person name="Henrissat B."/>
            <person name="Lindahl B."/>
            <person name="Martin F."/>
        </authorList>
    </citation>
    <scope>NUCLEOTIDE SEQUENCE</scope>
    <source>
        <strain evidence="10">JB14</strain>
    </source>
</reference>
<dbReference type="InterPro" id="IPR013759">
    <property type="entry name" value="Topo_IIA_B_C"/>
</dbReference>
<keyword evidence="8" id="KW-0413">Isomerase</keyword>
<dbReference type="EMBL" id="ML769400">
    <property type="protein sequence ID" value="KAE9406661.1"/>
    <property type="molecule type" value="Genomic_DNA"/>
</dbReference>
<evidence type="ECO:0000313" key="11">
    <source>
        <dbReference type="Proteomes" id="UP000799118"/>
    </source>
</evidence>
<dbReference type="InterPro" id="IPR050634">
    <property type="entry name" value="DNA_Topoisomerase_II"/>
</dbReference>
<dbReference type="PANTHER" id="PTHR10169">
    <property type="entry name" value="DNA TOPOISOMERASE/GYRASE"/>
    <property type="match status" value="1"/>
</dbReference>
<dbReference type="SUPFAM" id="SSF56719">
    <property type="entry name" value="Type II DNA topoisomerase"/>
    <property type="match status" value="1"/>
</dbReference>
<evidence type="ECO:0000256" key="3">
    <source>
        <dbReference type="ARBA" id="ARBA00012895"/>
    </source>
</evidence>
<keyword evidence="4" id="KW-0547">Nucleotide-binding</keyword>
<dbReference type="FunFam" id="3.40.50.670:FF:000001">
    <property type="entry name" value="DNA topoisomerase 2"/>
    <property type="match status" value="1"/>
</dbReference>
<dbReference type="GO" id="GO:0005524">
    <property type="term" value="F:ATP binding"/>
    <property type="evidence" value="ECO:0007669"/>
    <property type="project" value="UniProtKB-KW"/>
</dbReference>
<dbReference type="OrthoDB" id="3263287at2759"/>
<accession>A0A6A4I7V6</accession>
<dbReference type="GO" id="GO:0006265">
    <property type="term" value="P:DNA topological change"/>
    <property type="evidence" value="ECO:0007669"/>
    <property type="project" value="InterPro"/>
</dbReference>
<proteinExistence type="predicted"/>
<dbReference type="GO" id="GO:0000712">
    <property type="term" value="P:resolution of meiotic recombination intermediates"/>
    <property type="evidence" value="ECO:0007669"/>
    <property type="project" value="TreeGrafter"/>
</dbReference>
<dbReference type="PRINTS" id="PR01158">
    <property type="entry name" value="TOPISMRASEII"/>
</dbReference>
<dbReference type="PANTHER" id="PTHR10169:SF38">
    <property type="entry name" value="DNA TOPOISOMERASE 2"/>
    <property type="match status" value="1"/>
</dbReference>
<sequence>MNNINNIADHDKTSNSLLLRNGNMVLSDAQNAGTDDAQSCTLILTEGDSMKSIALTGLNIIGPKYFGVFPLQGSFLNIDQAQWDNNILENEEIQNIERIMGFQCKKEYKNLSGLRYGSIMIMVNQDQYGSHLKAVLISFLRQIYPSVLQIPDFLVEFVMPSIQATKEKELKEFFTIAEYEHWARGEPDSHQWDIKNLKQRSASEADVCRYFRDMKNYLIILTPIAL</sequence>
<dbReference type="GO" id="GO:0005634">
    <property type="term" value="C:nucleus"/>
    <property type="evidence" value="ECO:0007669"/>
    <property type="project" value="TreeGrafter"/>
</dbReference>
<evidence type="ECO:0000256" key="8">
    <source>
        <dbReference type="ARBA" id="ARBA00023235"/>
    </source>
</evidence>
<evidence type="ECO:0000256" key="2">
    <source>
        <dbReference type="ARBA" id="ARBA00001946"/>
    </source>
</evidence>
<keyword evidence="7" id="KW-0238">DNA-binding</keyword>
<dbReference type="Pfam" id="PF16898">
    <property type="entry name" value="TOPRIM_C"/>
    <property type="match status" value="1"/>
</dbReference>
<comment type="catalytic activity">
    <reaction evidence="1">
        <text>ATP-dependent breakage, passage and rejoining of double-stranded DNA.</text>
        <dbReference type="EC" id="5.6.2.2"/>
    </reaction>
</comment>
<evidence type="ECO:0000256" key="4">
    <source>
        <dbReference type="ARBA" id="ARBA00022741"/>
    </source>
</evidence>
<dbReference type="GO" id="GO:0000819">
    <property type="term" value="P:sister chromatid segregation"/>
    <property type="evidence" value="ECO:0007669"/>
    <property type="project" value="TreeGrafter"/>
</dbReference>
<dbReference type="GO" id="GO:0003677">
    <property type="term" value="F:DNA binding"/>
    <property type="evidence" value="ECO:0007669"/>
    <property type="project" value="UniProtKB-KW"/>
</dbReference>
<keyword evidence="5" id="KW-0067">ATP-binding</keyword>
<evidence type="ECO:0000256" key="7">
    <source>
        <dbReference type="ARBA" id="ARBA00023125"/>
    </source>
</evidence>
<dbReference type="InterPro" id="IPR031660">
    <property type="entry name" value="TOPRIM_C"/>
</dbReference>
<dbReference type="InterPro" id="IPR001154">
    <property type="entry name" value="TopoII_euk"/>
</dbReference>
<dbReference type="Proteomes" id="UP000799118">
    <property type="component" value="Unassembled WGS sequence"/>
</dbReference>